<dbReference type="Proteomes" id="UP001634394">
    <property type="component" value="Unassembled WGS sequence"/>
</dbReference>
<feature type="domain" description="Mab-21-like nucleotidyltransferase" evidence="2">
    <location>
        <begin position="151"/>
        <end position="232"/>
    </location>
</feature>
<dbReference type="AlphaFoldDB" id="A0ABD3V802"/>
<dbReference type="Pfam" id="PF20266">
    <property type="entry name" value="Mab-21_C"/>
    <property type="match status" value="1"/>
</dbReference>
<dbReference type="InterPro" id="IPR046906">
    <property type="entry name" value="Mab-21_HhH/H2TH-like"/>
</dbReference>
<reference evidence="4 5" key="1">
    <citation type="submission" date="2024-11" db="EMBL/GenBank/DDBJ databases">
        <title>Chromosome-level genome assembly of the freshwater bivalve Anodonta woodiana.</title>
        <authorList>
            <person name="Chen X."/>
        </authorList>
    </citation>
    <scope>NUCLEOTIDE SEQUENCE [LARGE SCALE GENOMIC DNA]</scope>
    <source>
        <strain evidence="4">MN2024</strain>
        <tissue evidence="4">Gills</tissue>
    </source>
</reference>
<dbReference type="InterPro" id="IPR046903">
    <property type="entry name" value="Mab-21-like_nuc_Trfase"/>
</dbReference>
<evidence type="ECO:0000256" key="1">
    <source>
        <dbReference type="ARBA" id="ARBA00008307"/>
    </source>
</evidence>
<dbReference type="Gene3D" id="1.10.1410.40">
    <property type="match status" value="1"/>
</dbReference>
<dbReference type="InterPro" id="IPR024810">
    <property type="entry name" value="MAB21L/cGLR"/>
</dbReference>
<evidence type="ECO:0000313" key="4">
    <source>
        <dbReference type="EMBL" id="KAL3857161.1"/>
    </source>
</evidence>
<proteinExistence type="inferred from homology"/>
<keyword evidence="5" id="KW-1185">Reference proteome</keyword>
<sequence>MTLNIPEYYKEVSLRLNRVLDTVGLEEDVRWKRINMWIATEEIDRVGYSFPVHYFGSQAEATTTQGLKSDIDCVICAPWKGVKNLESWEPDLLTLLVVSDETTAPGYVKLQDINTDTPRHNMRFKLDRHARSVLCNNSDILKNINADEHHGPANTTVYGTNNVDLVCAIRLHYWPEQSSQWLTRNRRHNWPSQEIITLIQETGALLVPVGHKCSDEKHLEWRISMSYGEKILVWLFNPTQYKCYILLKMINKCFLKPVVDDDVLSSYHCKTCMFYLIENTLTSMWQPDNLLLCVELCLRLFYKWIENAICPNYFIPEENMFDSKVYGHVQGQLLDILSNLLQQKCRYLVGISCDNIGQKLMMTCLTPVMQLELQCQDVAQVLLISYVFLFDSLRTAVKMLHDNYSLFDHNILERAYASLGPRREANSILMTFFYSVLGSKLASKSLSQEPIDHHYLDMAQELLLLGSSSDVASGKLKLAAFYLAQGNLDMSEDVLNEIHKNYSYKILEFTDISDHTLQAILSENLSTTKLISQYTAFPILYHPSEIKCTHKALTLQMFNSTMSNQGDPYENNLPNIVRVDPKFYLYFLEFICYHRQNKRAHKETALNNMVCAIRHTNLEFMNTALNLLAYCLMQEGKLKNAYNVLSKSMKLVKQDNAAKWQIACLVNAVFRFLRCRLII</sequence>
<evidence type="ECO:0000259" key="2">
    <source>
        <dbReference type="Pfam" id="PF03281"/>
    </source>
</evidence>
<comment type="caution">
    <text evidence="4">The sequence shown here is derived from an EMBL/GenBank/DDBJ whole genome shotgun (WGS) entry which is preliminary data.</text>
</comment>
<dbReference type="Pfam" id="PF03281">
    <property type="entry name" value="Mab-21"/>
    <property type="match status" value="1"/>
</dbReference>
<evidence type="ECO:0008006" key="6">
    <source>
        <dbReference type="Google" id="ProtNLM"/>
    </source>
</evidence>
<gene>
    <name evidence="4" type="ORF">ACJMK2_011856</name>
</gene>
<organism evidence="4 5">
    <name type="scientific">Sinanodonta woodiana</name>
    <name type="common">Chinese pond mussel</name>
    <name type="synonym">Anodonta woodiana</name>
    <dbReference type="NCBI Taxonomy" id="1069815"/>
    <lineage>
        <taxon>Eukaryota</taxon>
        <taxon>Metazoa</taxon>
        <taxon>Spiralia</taxon>
        <taxon>Lophotrochozoa</taxon>
        <taxon>Mollusca</taxon>
        <taxon>Bivalvia</taxon>
        <taxon>Autobranchia</taxon>
        <taxon>Heteroconchia</taxon>
        <taxon>Palaeoheterodonta</taxon>
        <taxon>Unionida</taxon>
        <taxon>Unionoidea</taxon>
        <taxon>Unionidae</taxon>
        <taxon>Unioninae</taxon>
        <taxon>Sinanodonta</taxon>
    </lineage>
</organism>
<protein>
    <recommendedName>
        <fullName evidence="6">Mab-21-like HhH/H2TH-like domain-containing protein</fullName>
    </recommendedName>
</protein>
<dbReference type="PANTHER" id="PTHR10656">
    <property type="entry name" value="CELL FATE DETERMINING PROTEIN MAB21-RELATED"/>
    <property type="match status" value="1"/>
</dbReference>
<feature type="domain" description="Mab-21-like HhH/H2TH-like" evidence="3">
    <location>
        <begin position="242"/>
        <end position="323"/>
    </location>
</feature>
<dbReference type="EMBL" id="JBJQND010000013">
    <property type="protein sequence ID" value="KAL3857161.1"/>
    <property type="molecule type" value="Genomic_DNA"/>
</dbReference>
<evidence type="ECO:0000259" key="3">
    <source>
        <dbReference type="Pfam" id="PF20266"/>
    </source>
</evidence>
<dbReference type="PANTHER" id="PTHR10656:SF69">
    <property type="entry name" value="MAB-21-LIKE HHH_H2TH-LIKE DOMAIN-CONTAINING PROTEIN"/>
    <property type="match status" value="1"/>
</dbReference>
<evidence type="ECO:0000313" key="5">
    <source>
        <dbReference type="Proteomes" id="UP001634394"/>
    </source>
</evidence>
<comment type="similarity">
    <text evidence="1">Belongs to the mab-21 family.</text>
</comment>
<dbReference type="SMART" id="SM01265">
    <property type="entry name" value="Mab-21"/>
    <property type="match status" value="1"/>
</dbReference>
<accession>A0ABD3V802</accession>
<name>A0ABD3V802_SINWO</name>